<protein>
    <submittedName>
        <fullName evidence="1">Uncharacterized protein</fullName>
    </submittedName>
</protein>
<name>A0A6J4I0J1_9CYAN</name>
<dbReference type="AlphaFoldDB" id="A0A6J4I0J1"/>
<evidence type="ECO:0000313" key="1">
    <source>
        <dbReference type="EMBL" id="CAA9236455.1"/>
    </source>
</evidence>
<gene>
    <name evidence="1" type="ORF">AVDCRST_MAG92-1279</name>
</gene>
<reference evidence="1" key="1">
    <citation type="submission" date="2020-02" db="EMBL/GenBank/DDBJ databases">
        <authorList>
            <person name="Meier V. D."/>
        </authorList>
    </citation>
    <scope>NUCLEOTIDE SEQUENCE</scope>
    <source>
        <strain evidence="1">AVDCRST_MAG92</strain>
    </source>
</reference>
<dbReference type="EMBL" id="CADCTM010000179">
    <property type="protein sequence ID" value="CAA9236455.1"/>
    <property type="molecule type" value="Genomic_DNA"/>
</dbReference>
<proteinExistence type="predicted"/>
<organism evidence="1">
    <name type="scientific">uncultured Coleofasciculus sp</name>
    <dbReference type="NCBI Taxonomy" id="1267456"/>
    <lineage>
        <taxon>Bacteria</taxon>
        <taxon>Bacillati</taxon>
        <taxon>Cyanobacteriota</taxon>
        <taxon>Cyanophyceae</taxon>
        <taxon>Coleofasciculales</taxon>
        <taxon>Coleofasciculaceae</taxon>
        <taxon>Coleofasciculus</taxon>
        <taxon>environmental samples</taxon>
    </lineage>
</organism>
<sequence length="41" mass="4880">MSRTESLIEVILRRSWSDYTQKSGRKLAYTMTLTRSAKEER</sequence>
<accession>A0A6J4I0J1</accession>